<evidence type="ECO:0000313" key="2">
    <source>
        <dbReference type="EMBL" id="QHI69410.1"/>
    </source>
</evidence>
<accession>A0A6P1M484</accession>
<evidence type="ECO:0000313" key="3">
    <source>
        <dbReference type="Proteomes" id="UP000464954"/>
    </source>
</evidence>
<dbReference type="Proteomes" id="UP000464954">
    <property type="component" value="Chromosome"/>
</dbReference>
<dbReference type="EMBL" id="CP047593">
    <property type="protein sequence ID" value="QHI69410.1"/>
    <property type="molecule type" value="Genomic_DNA"/>
</dbReference>
<keyword evidence="3" id="KW-1185">Reference proteome</keyword>
<dbReference type="RefSeq" id="WP_160628592.1">
    <property type="nucleotide sequence ID" value="NZ_CP047593.1"/>
</dbReference>
<evidence type="ECO:0000256" key="1">
    <source>
        <dbReference type="SAM" id="SignalP"/>
    </source>
</evidence>
<name>A0A6P1M484_9BACT</name>
<dbReference type="Gene3D" id="2.160.20.10">
    <property type="entry name" value="Single-stranded right-handed beta-helix, Pectin lyase-like"/>
    <property type="match status" value="1"/>
</dbReference>
<reference evidence="2 3" key="1">
    <citation type="submission" date="2020-01" db="EMBL/GenBank/DDBJ databases">
        <title>Ponticoccus aerotolerans gen. nov., sp. nov., an anaerobic bacterium and proposal of Ponticoccusceae fam. nov., Ponticoccusles ord. nov. and Ponticoccuse classis nov. in the phylum Kiritimatiellaeota.</title>
        <authorList>
            <person name="Zhou L.Y."/>
            <person name="Du Z.J."/>
        </authorList>
    </citation>
    <scope>NUCLEOTIDE SEQUENCE [LARGE SCALE GENOMIC DNA]</scope>
    <source>
        <strain evidence="2 3">S-5007</strain>
    </source>
</reference>
<protein>
    <submittedName>
        <fullName evidence="2">Uncharacterized protein</fullName>
    </submittedName>
</protein>
<dbReference type="AlphaFoldDB" id="A0A6P1M484"/>
<gene>
    <name evidence="2" type="ORF">GT409_08070</name>
</gene>
<keyword evidence="1" id="KW-0732">Signal</keyword>
<feature type="signal peptide" evidence="1">
    <location>
        <begin position="1"/>
        <end position="22"/>
    </location>
</feature>
<dbReference type="KEGG" id="taer:GT409_08070"/>
<sequence>MRRMFWGFLVTLAMHAHLLAFSFTLQGGIAEQSSGTLYVGASRTYQSIHDALDYLSDKKITGDVTIAVDPGGYDYVEPICVNHQDAHRITIAGNSGGGADVITLGSGAILSVAAKDRDGNASVGPASDVDCYLVSISIPSADVGKVSAGDYVLIRALTGDLNDAYEVFQGSWEVAEVVADPPQMKIRHRYPMYPFPVNASNGLLNITGGQAIVLNTVLKFYACEGITAEGRKLGSIQNLALVGDCRPVIDPANLYVSNPGLSSEDYATVLENHASRALGNAWGAVFHGVQAELGGNVSIDRYVGISQFDGQGVSALGGSCVTADRTASCANERRGFYPTQTAYMRCDETIGSANNTDGYLADLNAVLEIESAAAAGNREQGVLALHKGRVYVKSSVSCGNGVGGFCARAGLSEMLMSTTGTAKNWAKNNLGPGVYAANGGEIRMAYTWVKNNAVNGVDGDLFSKWFLGSENNSYSNGGNSWDFASPDLVVSNSDYTAWSYHTMPFAAKTWSSDNRRKILLLDDNKGPYEAHYTINPLLPAGGVNFKNLYDFFEFIDDYRIQANGKMLNVELAYGVHHYYKTLVIDHPDASKIKIYGKRLISKEYVDIRILDTVDVTRYSNYCTAELQLVDSYEDRVDVGDYLNIISSDSSDGSDHELFRGAWEVIAKNDTTHTVTIKILQRDAGLASRLEASKISGISGGYVTAKLLKSVIKFYAADGIVVDNTLLGDLSGVCLIGDYTGLTNPPDYAANPPSVFSSQTILDRLASAYTNGWVEYDGIHVMDTGSINISGASAVCGFPGSGAYVSNGSVVENFMHRTQSLALMTACANRRSGVYCTQDSTFQSKASGSVHNRASGYVADSNSMLYVSIASAIANADYGFCVDGDSMLSGNRTKALFNLDSGYVTTDRSHSTAAESESRENGLHGYYLYDSTGAFEYSVADQNAQYGFALIESIGRMYSLTVSGQGCGLYGKDYDSLYLRKTWLYSPNSLIENNDIGVWADKNAVLTVTGSTLSGNQVGVSTTSGGVIIQ</sequence>
<organism evidence="2 3">
    <name type="scientific">Tichowtungia aerotolerans</name>
    <dbReference type="NCBI Taxonomy" id="2697043"/>
    <lineage>
        <taxon>Bacteria</taxon>
        <taxon>Pseudomonadati</taxon>
        <taxon>Kiritimatiellota</taxon>
        <taxon>Tichowtungiia</taxon>
        <taxon>Tichowtungiales</taxon>
        <taxon>Tichowtungiaceae</taxon>
        <taxon>Tichowtungia</taxon>
    </lineage>
</organism>
<feature type="chain" id="PRO_5026770511" evidence="1">
    <location>
        <begin position="23"/>
        <end position="1029"/>
    </location>
</feature>
<dbReference type="InterPro" id="IPR012334">
    <property type="entry name" value="Pectin_lyas_fold"/>
</dbReference>
<proteinExistence type="predicted"/>